<reference evidence="1" key="2">
    <citation type="submission" date="2022-06" db="UniProtKB">
        <authorList>
            <consortium name="EnsemblMetazoa"/>
        </authorList>
    </citation>
    <scope>IDENTIFICATION</scope>
    <source>
        <strain evidence="1">PS312</strain>
    </source>
</reference>
<sequence>MDNVTSKQADVVHTTTVSERFFEDSFSRPRGTGTLIGLDIWNALHALLNFVKMMNCDCDTFAYCRGVVDSLAIRLI</sequence>
<dbReference type="EnsemblMetazoa" id="PPA44873.1">
    <property type="protein sequence ID" value="PPA44873.1"/>
    <property type="gene ID" value="WBGene00283242"/>
</dbReference>
<gene>
    <name evidence="1" type="primary">WBGene00283242</name>
</gene>
<reference evidence="2" key="1">
    <citation type="journal article" date="2008" name="Nat. Genet.">
        <title>The Pristionchus pacificus genome provides a unique perspective on nematode lifestyle and parasitism.</title>
        <authorList>
            <person name="Dieterich C."/>
            <person name="Clifton S.W."/>
            <person name="Schuster L.N."/>
            <person name="Chinwalla A."/>
            <person name="Delehaunty K."/>
            <person name="Dinkelacker I."/>
            <person name="Fulton L."/>
            <person name="Fulton R."/>
            <person name="Godfrey J."/>
            <person name="Minx P."/>
            <person name="Mitreva M."/>
            <person name="Roeseler W."/>
            <person name="Tian H."/>
            <person name="Witte H."/>
            <person name="Yang S.P."/>
            <person name="Wilson R.K."/>
            <person name="Sommer R.J."/>
        </authorList>
    </citation>
    <scope>NUCLEOTIDE SEQUENCE [LARGE SCALE GENOMIC DNA]</scope>
    <source>
        <strain evidence="2">PS312</strain>
    </source>
</reference>
<accession>A0A2A6CFF9</accession>
<accession>A0A8R1Z3S9</accession>
<name>A0A2A6CFF9_PRIPA</name>
<proteinExistence type="predicted"/>
<evidence type="ECO:0000313" key="2">
    <source>
        <dbReference type="Proteomes" id="UP000005239"/>
    </source>
</evidence>
<organism evidence="1 2">
    <name type="scientific">Pristionchus pacificus</name>
    <name type="common">Parasitic nematode worm</name>
    <dbReference type="NCBI Taxonomy" id="54126"/>
    <lineage>
        <taxon>Eukaryota</taxon>
        <taxon>Metazoa</taxon>
        <taxon>Ecdysozoa</taxon>
        <taxon>Nematoda</taxon>
        <taxon>Chromadorea</taxon>
        <taxon>Rhabditida</taxon>
        <taxon>Rhabditina</taxon>
        <taxon>Diplogasteromorpha</taxon>
        <taxon>Diplogasteroidea</taxon>
        <taxon>Neodiplogasteridae</taxon>
        <taxon>Pristionchus</taxon>
    </lineage>
</organism>
<evidence type="ECO:0000313" key="1">
    <source>
        <dbReference type="EnsemblMetazoa" id="PPA44873.1"/>
    </source>
</evidence>
<dbReference type="AlphaFoldDB" id="A0A2A6CFF9"/>
<protein>
    <submittedName>
        <fullName evidence="1">Uncharacterized protein</fullName>
    </submittedName>
</protein>
<dbReference type="Proteomes" id="UP000005239">
    <property type="component" value="Unassembled WGS sequence"/>
</dbReference>
<keyword evidence="2" id="KW-1185">Reference proteome</keyword>